<feature type="region of interest" description="Disordered" evidence="3">
    <location>
        <begin position="3017"/>
        <end position="3052"/>
    </location>
</feature>
<dbReference type="Pfam" id="PF00632">
    <property type="entry name" value="HECT"/>
    <property type="match status" value="1"/>
</dbReference>
<dbReference type="PANTHER" id="PTHR46435:SF1">
    <property type="entry name" value="E3 UBIQUITIN-PROTEIN LIGASE HECTD4-RELATED"/>
    <property type="match status" value="1"/>
</dbReference>
<feature type="domain" description="HECT" evidence="4">
    <location>
        <begin position="3613"/>
        <end position="3906"/>
    </location>
</feature>
<dbReference type="Gene3D" id="3.30.2160.10">
    <property type="entry name" value="Hect, E3 ligase catalytic domain"/>
    <property type="match status" value="1"/>
</dbReference>
<dbReference type="InterPro" id="IPR003877">
    <property type="entry name" value="SPRY_dom"/>
</dbReference>
<feature type="compositionally biased region" description="Polar residues" evidence="3">
    <location>
        <begin position="1854"/>
        <end position="1864"/>
    </location>
</feature>
<organism evidence="5 6">
    <name type="scientific">Amphimedon queenslandica</name>
    <name type="common">Sponge</name>
    <dbReference type="NCBI Taxonomy" id="400682"/>
    <lineage>
        <taxon>Eukaryota</taxon>
        <taxon>Metazoa</taxon>
        <taxon>Porifera</taxon>
        <taxon>Demospongiae</taxon>
        <taxon>Heteroscleromorpha</taxon>
        <taxon>Haplosclerida</taxon>
        <taxon>Niphatidae</taxon>
        <taxon>Amphimedon</taxon>
    </lineage>
</organism>
<dbReference type="Gene3D" id="3.30.2410.10">
    <property type="entry name" value="Hect, E3 ligase catalytic domain"/>
    <property type="match status" value="1"/>
</dbReference>
<dbReference type="Pfam" id="PF00622">
    <property type="entry name" value="SPRY"/>
    <property type="match status" value="1"/>
</dbReference>
<feature type="compositionally biased region" description="Basic and acidic residues" evidence="3">
    <location>
        <begin position="1868"/>
        <end position="1878"/>
    </location>
</feature>
<keyword evidence="6" id="KW-1185">Reference proteome</keyword>
<feature type="compositionally biased region" description="Basic and acidic residues" evidence="3">
    <location>
        <begin position="3223"/>
        <end position="3242"/>
    </location>
</feature>
<evidence type="ECO:0000256" key="3">
    <source>
        <dbReference type="SAM" id="MobiDB-lite"/>
    </source>
</evidence>
<dbReference type="Gene3D" id="3.90.1750.10">
    <property type="entry name" value="Hect, E3 ligase catalytic domains"/>
    <property type="match status" value="1"/>
</dbReference>
<evidence type="ECO:0000313" key="5">
    <source>
        <dbReference type="EnsemblMetazoa" id="XP_019852992.1"/>
    </source>
</evidence>
<evidence type="ECO:0000256" key="2">
    <source>
        <dbReference type="PROSITE-ProRule" id="PRU00104"/>
    </source>
</evidence>
<proteinExistence type="predicted"/>
<dbReference type="InterPro" id="IPR035983">
    <property type="entry name" value="Hect_E3_ubiquitin_ligase"/>
</dbReference>
<dbReference type="CDD" id="cd13735">
    <property type="entry name" value="SPRY_HECT_like"/>
    <property type="match status" value="1"/>
</dbReference>
<dbReference type="InterPro" id="IPR043136">
    <property type="entry name" value="B30.2/SPRY_sf"/>
</dbReference>
<name>A0AAN0J8A6_AMPQE</name>
<accession>A0AAN0J8A6</accession>
<evidence type="ECO:0000256" key="1">
    <source>
        <dbReference type="ARBA" id="ARBA00022786"/>
    </source>
</evidence>
<evidence type="ECO:0000259" key="4">
    <source>
        <dbReference type="PROSITE" id="PS50237"/>
    </source>
</evidence>
<dbReference type="RefSeq" id="XP_019852992.1">
    <property type="nucleotide sequence ID" value="XM_019997433.1"/>
</dbReference>
<dbReference type="PROSITE" id="PS50237">
    <property type="entry name" value="HECT"/>
    <property type="match status" value="1"/>
</dbReference>
<dbReference type="PANTHER" id="PTHR46435">
    <property type="entry name" value="E3 UBIQUITIN-PROTEIN LIGASE HECTD4-RELATED"/>
    <property type="match status" value="1"/>
</dbReference>
<dbReference type="EnsemblMetazoa" id="XM_019997433.1">
    <property type="protein sequence ID" value="XP_019852992.1"/>
    <property type="gene ID" value="LOC100637418"/>
</dbReference>
<dbReference type="SMART" id="SM00119">
    <property type="entry name" value="HECTc"/>
    <property type="match status" value="1"/>
</dbReference>
<comment type="caution">
    <text evidence="2">Lacks conserved residue(s) required for the propagation of feature annotation.</text>
</comment>
<dbReference type="SUPFAM" id="SSF49899">
    <property type="entry name" value="Concanavalin A-like lectins/glucanases"/>
    <property type="match status" value="1"/>
</dbReference>
<dbReference type="SUPFAM" id="SSF56204">
    <property type="entry name" value="Hect, E3 ligase catalytic domain"/>
    <property type="match status" value="1"/>
</dbReference>
<protein>
    <recommendedName>
        <fullName evidence="4">HECT domain-containing protein</fullName>
    </recommendedName>
</protein>
<sequence length="3906" mass="428905">MSSSSASGGDNSNWSSVSEESLLLHEDLLQLVDHIPLPDQLETSQTGFTGLPTLDGKTPAELSLIIQRECGCQTVTFISLLNYRHNALRKIWNYLRSKEKSSSGGGANTTSLKPAAKGGEGFASRISLVLIFPILHSLSKIDSELSGETTRILLQSLSSCDPASLSKEPLDCILGLENLLSSWLTAAREKRTEGTEQIRTAASALVALAVAVGTGGLLLRTVHTLQLLVSSHPGISLSLSVVLRKLFKEHDNFEEPPVVLADSHTHTSWEYQYQDETNENGEDETHPRSIVYDGRYVLVSSVGGKKLLKVGSGYSGSIRGYLYQSVSIDPGWLVQCNGVLLYRKKSFDESSSTHLCVRLSEDLHESGIVSHSLSLEEGYSTVGFMSDGHKLYWIYALKNESNSTTGTAGDKYNVYLQILDINVDINDSMELLPSCERILLKKSKEEKNRMRLTGSSYFSGGSGGRTKDDTETSCGLSMKQLVKSSGYCTGSSLVLILASPPSSSGGSRSLFGSTSTNNNKALCTSYGYSISSGYLVSQFDLTQSPSLTCGLTRGTTTGSMGASYDRFNHCVWSVAGDWVDLWACTGQVRPSAHSLAARMGLTPSHLQLLEDKENDDIIVEDVITLLLRHSGMESCRLTRGKDIGQPIAHNLSLSFLKHTVTILKYTVDMDQLDNALSCVITLQAVLPNFLKSDIYESKENDKLFDTIRSCCWDLLHKESCSSVLVNEICQLISSNILRLYLQEEHQSQLLLSALASSSSKMIHLRNSVFIELSKELRPLSSVPPSLLSLTGLLAGLLHEELNLGMNLLKEGGAKVAMTTQPVFSPAVQCASSILYSILRSMDKAAAAADTDGNKEEELEDSRRLLIKFIEEIQLFEICGRFLDGLHSVISTISAPASSTDESPSRSLLVSALEKVSKGSVLGAFLPPLLAVISDHTYSSLPLATRLLPCVTELGRKTAECCSMLYSDMKGPVTIPTPWSSGRLIETVHPVRDNYKFKETVSFPRAKHLYLKFDPRSSSQYDYDKVQVFAGSSPSCPKVVEYGGNTHGFGSRSVLGKGWPKDIVKVDGDTVTITFEMKSGREHSTPDKAMWGFSCIVRPQETAEESSGGLPFLIDIYLSLSSISCSLIGQLFVGAPPTSDEIKCGSLMESLLLQRCVWPDTEVVEGGFRHTPTDPSLIVKLRESINKPRPVLRPRISDILQVELMEDLILNTCLKHNENKSIFKFMSSKISETDKILLDDIFTRINGLERRLQALAELESHWCSDVDDIINNEKDMKTAFFFDLQQQESTVKQFELLCCLYSVDIVDPFGAATQLQELMEKDVLRRKDKKDVETDIHSKTRSLVQGILDRSRLLLQVNISQEEEGEGHSSGVSRSVSVPASHLVTSPTVISRQSSDGSSLLFDNFTSINNNNNNEEIFRFIGHKPEEAVSCDSFLLAASHQRKRAADRISSLSSLHSLLTGPQLPSTITHLLSMVGDIIKNGPLVQDILCSGLCNEVRSKFSDVILLIVQETLSHPAAFINTISTLSIIPYTREDEGLLVRTGLLKVLNELCNMDTPPVGVAESEGDEEMLQRVTALAWAAFKVLADRCISWEELGNGRSLGFISSGLAQQISSLLTNHFSRAMETLKNSESGTSETLQEALSMLLGLASSHMGRAILSQPACVSKLLLLVTDQRPSPKLVLIALQLCRIALPLMTVAECSQVIIPSHPALSNASHSPNGHASIIIKLLMVKLGEYLIPTHSPGGALQTDSAHQEREGGDNDPIPLMAPSQQDEIDEAGQASVYLYRRSDETAAEVLQLLLNQDPRQLAHRMETILRLDQALTDNNKAEILTDNYKSCFRKAVRWASMGFTVSIEPTTNGTNHEPSGTEADRKRSKAETTCKKKNMELLKSDPPRPFLSGTVSYSLASEIIGLLNGLLVGEDAVQVWRNAIEDVLREALRSVPLSLPQLEDYCSLVHDCVNKCETPPSPQPHLPSASIANACFAALGGFKDPLRVGSLVKVLGEGIADSTGSVASISEQRGVANVILNDRHCFGVNRTLEVPLTRLVPPEVSSLPIKQLGVSSDLCLAINSVLSTSPVTIDSPHSGMNPGTMGLGLVRLYSELRARACLCLAAQCRESDEFKKLFISNNNDDNLSQLRRHVETIKPGQRLSVVESQCLSLRMLYRDCSRPPPPKIERPRIERKRFFLDITRQWPPVTHSSFSHNLTWLVYQGPTTSGGGGADADRQDKPKGVFIVTNNPIPNHAPSFYYEVEVVQLDSGTSSPHLSFGLCPSPEKPSDNEGAWSYPQETCLFRNSGRGFQVRGVDRMQWPKISTEYLVKNGDIVGCGWIKEDTPPARGVVYFTVNGNKLEQSFKDCPSGLYPFVHVQKKGTRLKLNFGEYSFSYAEGQDHRDAADIDKGESLEEIVALFKLLPFHPIDEEEELEGVARDNVDNEVPNDETDSVKHTPLILVPNTVVLEPVTNEVYDSKSSQGFIPRLSFDNILEGGPLIRPGGVANQEEEELEEGGAVEGVAGDEDLHLLLVKAWEAKVFPLIQRRFRNDQERKSGLDQIRGALQLGMESIAQETVEFLYEENGGLPRDLHLPSMDDVKADLEKFTINRIKKGSAVVIQKEVPYTRCGVRAMQKTQGLTGVVLSVDSLNELVQVECYVPSDGALVRFWYPVIYLEKPPKGYRKPSALRGADSVSILVHRELLNNEGTLAGLYCRSALLSLQSVSQSLSFPLYISLYSQENYSQPSVEGLSVSSSPSLSPSLSHSLLSSHQPQFYSDPALVERELLSWLRDHSVDVQPLLVRLSEGVSGSSGGNGRAEFLVPEGRETTDVYCPGAAFLIVSSSHVKPGNKINSNYKYPWCKVFTYRSGQGRGGRLLPQEVSRYPNEIPQQTVNQQYSGPLYPTLVVPSDRLHIKLIGSTPHPGQKILVHSVPTAVPLLLSLSHSLSLHFDSSNKNDPRYLSSCVQPLVKLLAKSDWPLVMRGRINHTLSNVLWTLSDSVTDHTHLPLLPSDLLPSLLQEVEQWYTEECDSFTNGSSSTSNGNGGTGSSDDGKSKGAPFPPSGSIASGRSGRFSCYLQSILELVLALRQYNGGLVQTTPTNGASKSGSKKFKKFHWIDYVSRAVDVLFALRGKKELNPDFYKCFYKSLPSKCHTSLLVLTGINSALQGEVAMETIRRVCSGYGGLVDLYLPLRDMSREEREEEQRIKLEELAKESTNQQATPVTTPTSSDEAVSDTAERPEPAEKKNSLQGERPKLLASPASLEPPKQVPVGGAVLRIGCGHKSSGLCTSLLSCLALQGNKKRLSVYCVSEGFQCGEEESANEILRKYLRNKLYNGDGVSFTSDLSSCLSVVFNSLGPQVLQTSLTGNGATESLLRLFIVGCGSGHTLKEAVAQLWESKSKDSSISEADLVQWTERQEPVHIWKGLTAAGYDLDFNRCGFLPLEGVSSCPPDSALDSALALHVDSKCRSLDIISSLLLPSELHVSDAELTAGHLVPLQKLSINEIRMRFIALKNINRQLSWLLPLVNLNSTHPSSLGCLLTRAASYMFYDVKNTFLHCVLNAATRRTLDQAPPEIKMDPLESVGGLPSTLLKTQFCQAANQMLSVPSSQLCVPLASGGDPTYAFNVKLSGEEVHGTSGSFRHFLWQVVRELESPLVPVLIQCPSSASGINKGKFILSTGSMSYSEEKLLFFFGQLLGVSLRADVPVALDLLVCFWKSLKEEPLSLVDLKEADSVTYSLTQEILEAKDETSFNEIISSLCQDTDTHTAGTDTHAVGTDTTHTTGTDTHTASLTFTYRNLRGDQEPLEKDGDHKLVTFDNRGEYVDKVRSFRLREIESVDRMRAVRCGLSSVVPMEALTVFTATDLDLRICGIPHVDINYLKMHTTYHVGLMESDRHIQYFWTALESLSQEELRKFIKFAC</sequence>
<evidence type="ECO:0000313" key="6">
    <source>
        <dbReference type="Proteomes" id="UP000007879"/>
    </source>
</evidence>
<dbReference type="InterPro" id="IPR013320">
    <property type="entry name" value="ConA-like_dom_sf"/>
</dbReference>
<feature type="region of interest" description="Disordered" evidence="3">
    <location>
        <begin position="3197"/>
        <end position="3254"/>
    </location>
</feature>
<feature type="region of interest" description="Disordered" evidence="3">
    <location>
        <begin position="1854"/>
        <end position="1878"/>
    </location>
</feature>
<reference evidence="5" key="2">
    <citation type="submission" date="2024-06" db="UniProtKB">
        <authorList>
            <consortium name="EnsemblMetazoa"/>
        </authorList>
    </citation>
    <scope>IDENTIFICATION</scope>
</reference>
<dbReference type="KEGG" id="aqu:100637418"/>
<dbReference type="InterPro" id="IPR000569">
    <property type="entry name" value="HECT_dom"/>
</dbReference>
<keyword evidence="1 2" id="KW-0833">Ubl conjugation pathway</keyword>
<dbReference type="InterPro" id="IPR043366">
    <property type="entry name" value="HECTD4"/>
</dbReference>
<dbReference type="Proteomes" id="UP000007879">
    <property type="component" value="Unassembled WGS sequence"/>
</dbReference>
<reference evidence="6" key="1">
    <citation type="journal article" date="2010" name="Nature">
        <title>The Amphimedon queenslandica genome and the evolution of animal complexity.</title>
        <authorList>
            <person name="Srivastava M."/>
            <person name="Simakov O."/>
            <person name="Chapman J."/>
            <person name="Fahey B."/>
            <person name="Gauthier M.E."/>
            <person name="Mitros T."/>
            <person name="Richards G.S."/>
            <person name="Conaco C."/>
            <person name="Dacre M."/>
            <person name="Hellsten U."/>
            <person name="Larroux C."/>
            <person name="Putnam N.H."/>
            <person name="Stanke M."/>
            <person name="Adamska M."/>
            <person name="Darling A."/>
            <person name="Degnan S.M."/>
            <person name="Oakley T.H."/>
            <person name="Plachetzki D.C."/>
            <person name="Zhai Y."/>
            <person name="Adamski M."/>
            <person name="Calcino A."/>
            <person name="Cummins S.F."/>
            <person name="Goodstein D.M."/>
            <person name="Harris C."/>
            <person name="Jackson D.J."/>
            <person name="Leys S.P."/>
            <person name="Shu S."/>
            <person name="Woodcroft B.J."/>
            <person name="Vervoort M."/>
            <person name="Kosik K.S."/>
            <person name="Manning G."/>
            <person name="Degnan B.M."/>
            <person name="Rokhsar D.S."/>
        </authorList>
    </citation>
    <scope>NUCLEOTIDE SEQUENCE [LARGE SCALE GENOMIC DNA]</scope>
</reference>
<dbReference type="GeneID" id="100637418"/>
<dbReference type="GO" id="GO:0004842">
    <property type="term" value="F:ubiquitin-protein transferase activity"/>
    <property type="evidence" value="ECO:0007669"/>
    <property type="project" value="InterPro"/>
</dbReference>
<dbReference type="InterPro" id="IPR035781">
    <property type="entry name" value="SPRY_HECTD4"/>
</dbReference>
<dbReference type="Gene3D" id="2.60.120.920">
    <property type="match status" value="1"/>
</dbReference>
<feature type="compositionally biased region" description="Polar residues" evidence="3">
    <location>
        <begin position="3201"/>
        <end position="3218"/>
    </location>
</feature>